<proteinExistence type="predicted"/>
<dbReference type="EMBL" id="CM047588">
    <property type="protein sequence ID" value="KAI9905643.1"/>
    <property type="molecule type" value="Genomic_DNA"/>
</dbReference>
<evidence type="ECO:0000313" key="2">
    <source>
        <dbReference type="Proteomes" id="UP001163321"/>
    </source>
</evidence>
<gene>
    <name evidence="1" type="ORF">PsorP6_013422</name>
</gene>
<reference evidence="1 2" key="1">
    <citation type="journal article" date="2022" name="bioRxiv">
        <title>The genome of the oomycete Peronosclerospora sorghi, a cosmopolitan pathogen of maize and sorghum, is inflated with dispersed pseudogenes.</title>
        <authorList>
            <person name="Fletcher K."/>
            <person name="Martin F."/>
            <person name="Isakeit T."/>
            <person name="Cavanaugh K."/>
            <person name="Magill C."/>
            <person name="Michelmore R."/>
        </authorList>
    </citation>
    <scope>NUCLEOTIDE SEQUENCE [LARGE SCALE GENOMIC DNA]</scope>
    <source>
        <strain evidence="1">P6</strain>
    </source>
</reference>
<keyword evidence="2" id="KW-1185">Reference proteome</keyword>
<dbReference type="Proteomes" id="UP001163321">
    <property type="component" value="Chromosome 9"/>
</dbReference>
<name>A0ACC0VIS5_9STRA</name>
<organism evidence="1 2">
    <name type="scientific">Peronosclerospora sorghi</name>
    <dbReference type="NCBI Taxonomy" id="230839"/>
    <lineage>
        <taxon>Eukaryota</taxon>
        <taxon>Sar</taxon>
        <taxon>Stramenopiles</taxon>
        <taxon>Oomycota</taxon>
        <taxon>Peronosporomycetes</taxon>
        <taxon>Peronosporales</taxon>
        <taxon>Peronosporaceae</taxon>
        <taxon>Peronosclerospora</taxon>
    </lineage>
</organism>
<comment type="caution">
    <text evidence="1">The sequence shown here is derived from an EMBL/GenBank/DDBJ whole genome shotgun (WGS) entry which is preliminary data.</text>
</comment>
<accession>A0ACC0VIS5</accession>
<evidence type="ECO:0000313" key="1">
    <source>
        <dbReference type="EMBL" id="KAI9905643.1"/>
    </source>
</evidence>
<protein>
    <submittedName>
        <fullName evidence="1">Uncharacterized protein</fullName>
    </submittedName>
</protein>
<sequence length="352" mass="39333">MVLRIPVISSIEGLGVAVRQRLGLEASSCSAFQLVEIVDVPIPTQHAWHLDASQRQALHNAEFILADTDVGANLLLDRAHFLRQEDASMLHKVKWVQSTYAGVERFFQLLSKRAAPPTFTLTRAGGIMHQAMAQYVLGWIVALERRFLDVPAFQHEQNFARDELKYRSFQPLTVSILGFGDIGEGIGRLIKTAGFQVVGFKRRVSTEDTDRLQASTDRVSDDLDDVLSVADFVVSVLPSTMETRGLLNLKRLEVCVEKKPVFINVGRGDVIKEDVLVTALDQGLFSKAVLDVFENEPLPRASRLWTHPLVLLTPHVSALSLAEDVADVFVKNLDRCLKQDPMLYQVDWSNGY</sequence>